<keyword evidence="1" id="KW-0812">Transmembrane</keyword>
<evidence type="ECO:0000313" key="2">
    <source>
        <dbReference type="EMBL" id="PIP55926.1"/>
    </source>
</evidence>
<accession>A0A2H0BE49</accession>
<dbReference type="Proteomes" id="UP000229794">
    <property type="component" value="Unassembled WGS sequence"/>
</dbReference>
<proteinExistence type="predicted"/>
<keyword evidence="1" id="KW-1133">Transmembrane helix</keyword>
<dbReference type="EMBL" id="PCST01000007">
    <property type="protein sequence ID" value="PIP55926.1"/>
    <property type="molecule type" value="Genomic_DNA"/>
</dbReference>
<feature type="transmembrane region" description="Helical" evidence="1">
    <location>
        <begin position="21"/>
        <end position="42"/>
    </location>
</feature>
<sequence>MRKYLARLHKKPDHHKKQFAFLVSATVTLFIFGVWSITTFGVHQEVIAEEKVEEVGPFQSLRASVFSGLQAFGDSFDKMKSGFKSIDFEAEYKDIREGALDIYGR</sequence>
<protein>
    <submittedName>
        <fullName evidence="2">Uncharacterized protein</fullName>
    </submittedName>
</protein>
<dbReference type="AlphaFoldDB" id="A0A2H0BE49"/>
<gene>
    <name evidence="2" type="ORF">COX06_00460</name>
</gene>
<name>A0A2H0BE49_9BACT</name>
<evidence type="ECO:0000313" key="3">
    <source>
        <dbReference type="Proteomes" id="UP000229794"/>
    </source>
</evidence>
<reference evidence="2 3" key="1">
    <citation type="submission" date="2017-09" db="EMBL/GenBank/DDBJ databases">
        <title>Depth-based differentiation of microbial function through sediment-hosted aquifers and enrichment of novel symbionts in the deep terrestrial subsurface.</title>
        <authorList>
            <person name="Probst A.J."/>
            <person name="Ladd B."/>
            <person name="Jarett J.K."/>
            <person name="Geller-Mcgrath D.E."/>
            <person name="Sieber C.M."/>
            <person name="Emerson J.B."/>
            <person name="Anantharaman K."/>
            <person name="Thomas B.C."/>
            <person name="Malmstrom R."/>
            <person name="Stieglmeier M."/>
            <person name="Klingl A."/>
            <person name="Woyke T."/>
            <person name="Ryan C.M."/>
            <person name="Banfield J.F."/>
        </authorList>
    </citation>
    <scope>NUCLEOTIDE SEQUENCE [LARGE SCALE GENOMIC DNA]</scope>
    <source>
        <strain evidence="2">CG22_combo_CG10-13_8_21_14_all_42_17</strain>
    </source>
</reference>
<evidence type="ECO:0000256" key="1">
    <source>
        <dbReference type="SAM" id="Phobius"/>
    </source>
</evidence>
<organism evidence="2 3">
    <name type="scientific">Candidatus Zambryskibacteria bacterium CG22_combo_CG10-13_8_21_14_all_42_17</name>
    <dbReference type="NCBI Taxonomy" id="1975118"/>
    <lineage>
        <taxon>Bacteria</taxon>
        <taxon>Candidatus Zambryskiibacteriota</taxon>
    </lineage>
</organism>
<comment type="caution">
    <text evidence="2">The sequence shown here is derived from an EMBL/GenBank/DDBJ whole genome shotgun (WGS) entry which is preliminary data.</text>
</comment>
<keyword evidence="1" id="KW-0472">Membrane</keyword>